<dbReference type="PATRIC" id="fig|866895.3.peg.2125"/>
<proteinExistence type="predicted"/>
<dbReference type="AlphaFoldDB" id="I0JMT3"/>
<feature type="region of interest" description="Disordered" evidence="1">
    <location>
        <begin position="78"/>
        <end position="98"/>
    </location>
</feature>
<dbReference type="CDD" id="cd00093">
    <property type="entry name" value="HTH_XRE"/>
    <property type="match status" value="1"/>
</dbReference>
<feature type="transmembrane region" description="Helical" evidence="2">
    <location>
        <begin position="108"/>
        <end position="129"/>
    </location>
</feature>
<dbReference type="PANTHER" id="PTHR34475">
    <property type="match status" value="1"/>
</dbReference>
<evidence type="ECO:0000313" key="5">
    <source>
        <dbReference type="Proteomes" id="UP000007397"/>
    </source>
</evidence>
<keyword evidence="2" id="KW-0472">Membrane</keyword>
<keyword evidence="5" id="KW-1185">Reference proteome</keyword>
<dbReference type="Gene3D" id="1.10.260.40">
    <property type="entry name" value="lambda repressor-like DNA-binding domains"/>
    <property type="match status" value="1"/>
</dbReference>
<name>I0JMT3_HALH3</name>
<accession>I0JMT3</accession>
<keyword evidence="2" id="KW-0812">Transmembrane</keyword>
<feature type="domain" description="HTH cro/C1-type" evidence="3">
    <location>
        <begin position="8"/>
        <end position="69"/>
    </location>
</feature>
<keyword evidence="2" id="KW-1133">Transmembrane helix</keyword>
<dbReference type="GO" id="GO:0003677">
    <property type="term" value="F:DNA binding"/>
    <property type="evidence" value="ECO:0007669"/>
    <property type="project" value="InterPro"/>
</dbReference>
<dbReference type="InterPro" id="IPR050400">
    <property type="entry name" value="Bact_Cytoskel_RodZ"/>
</dbReference>
<reference evidence="4 5" key="1">
    <citation type="journal article" date="2013" name="Environ. Microbiol.">
        <title>Chloride and organic osmolytes: a hybrid strategy to cope with elevated salinities by the moderately halophilic, chloride-dependent bacterium Halobacillus halophilus.</title>
        <authorList>
            <person name="Saum S.H."/>
            <person name="Pfeiffer F."/>
            <person name="Palm P."/>
            <person name="Rampp M."/>
            <person name="Schuster S.C."/>
            <person name="Muller V."/>
            <person name="Oesterhelt D."/>
        </authorList>
    </citation>
    <scope>NUCLEOTIDE SEQUENCE [LARGE SCALE GENOMIC DNA]</scope>
    <source>
        <strain evidence="5">ATCC 35676 / DSM 2266 / JCM 20832 / KCTC 3685 / LMG 17431 / NBRC 102448 / NCIMB 2269</strain>
    </source>
</reference>
<dbReference type="RefSeq" id="WP_014643345.1">
    <property type="nucleotide sequence ID" value="NC_017668.1"/>
</dbReference>
<dbReference type="STRING" id="866895.HBHAL_3106"/>
<sequence length="316" mass="34830">MEKEIGARLRNARESKGMSLEQVQETTKIKTRYLHAIEENDFNVLPGKFYTRAFIREYASAVGIDPEQMMEEHKDEMPSFEKEGAAQYKSVQPSSKEPVAKRGNINKYLPTVMTFVLIIGILFVAYTFIKNGNNDLGSGAADQEVSNNDINVPEASEPEDSESTPASSESSGEESADDEKDTKKEQAGEEGSSSSEKENPSGNDQESESFEISLAEKGTGNFPQHTYNISTAEEKSLTIELKGTAYLEIQGEETGENLISPIEYSPADSPVKVDVSDKKQVFIKTGNALGTIVKINGEQIDFQTQQATQKLLLNFK</sequence>
<dbReference type="EMBL" id="HE717023">
    <property type="protein sequence ID" value="CCG45453.1"/>
    <property type="molecule type" value="Genomic_DNA"/>
</dbReference>
<evidence type="ECO:0000256" key="2">
    <source>
        <dbReference type="SAM" id="Phobius"/>
    </source>
</evidence>
<evidence type="ECO:0000259" key="3">
    <source>
        <dbReference type="SMART" id="SM00530"/>
    </source>
</evidence>
<dbReference type="InterPro" id="IPR010982">
    <property type="entry name" value="Lambda_DNA-bd_dom_sf"/>
</dbReference>
<evidence type="ECO:0000313" key="4">
    <source>
        <dbReference type="EMBL" id="CCG45453.1"/>
    </source>
</evidence>
<dbReference type="Proteomes" id="UP000007397">
    <property type="component" value="Chromosome"/>
</dbReference>
<dbReference type="eggNOG" id="COG1426">
    <property type="taxonomic scope" value="Bacteria"/>
</dbReference>
<dbReference type="InterPro" id="IPR001387">
    <property type="entry name" value="Cro/C1-type_HTH"/>
</dbReference>
<dbReference type="SMART" id="SM00530">
    <property type="entry name" value="HTH_XRE"/>
    <property type="match status" value="1"/>
</dbReference>
<dbReference type="Pfam" id="PF13413">
    <property type="entry name" value="HTH_25"/>
    <property type="match status" value="1"/>
</dbReference>
<dbReference type="PANTHER" id="PTHR34475:SF1">
    <property type="entry name" value="CYTOSKELETON PROTEIN RODZ"/>
    <property type="match status" value="1"/>
</dbReference>
<protein>
    <recommendedName>
        <fullName evidence="3">HTH cro/C1-type domain-containing protein</fullName>
    </recommendedName>
</protein>
<evidence type="ECO:0000256" key="1">
    <source>
        <dbReference type="SAM" id="MobiDB-lite"/>
    </source>
</evidence>
<dbReference type="HOGENOM" id="CLU_047530_0_1_9"/>
<dbReference type="KEGG" id="hhd:HBHAL_3106"/>
<gene>
    <name evidence="4" type="primary">ymfM</name>
    <name evidence="4" type="ordered locus">HBHAL_3106</name>
</gene>
<dbReference type="SUPFAM" id="SSF47413">
    <property type="entry name" value="lambda repressor-like DNA-binding domains"/>
    <property type="match status" value="1"/>
</dbReference>
<feature type="region of interest" description="Disordered" evidence="1">
    <location>
        <begin position="150"/>
        <end position="209"/>
    </location>
</feature>
<organism evidence="4 5">
    <name type="scientific">Halobacillus halophilus (strain ATCC 35676 / DSM 2266 / JCM 20832 / KCTC 3685 / LMG 17431 / NBRC 102448 / NCIMB 2269)</name>
    <name type="common">Sporosarcina halophila</name>
    <dbReference type="NCBI Taxonomy" id="866895"/>
    <lineage>
        <taxon>Bacteria</taxon>
        <taxon>Bacillati</taxon>
        <taxon>Bacillota</taxon>
        <taxon>Bacilli</taxon>
        <taxon>Bacillales</taxon>
        <taxon>Bacillaceae</taxon>
        <taxon>Halobacillus</taxon>
    </lineage>
</organism>